<feature type="domain" description="E3 ubiquitin-protein ligase APD1-4 N-terminal" evidence="3">
    <location>
        <begin position="25"/>
        <end position="94"/>
    </location>
</feature>
<evidence type="ECO:0000256" key="1">
    <source>
        <dbReference type="SAM" id="MobiDB-lite"/>
    </source>
</evidence>
<sequence>MRHISNGISPRFCTGVNVRSQNYPVSVYMLPNKPVVDTKNKTTFTYNKYSSLGSQMFEYWGFYLLENSFVTIKACSSYSRKGVDYYFVKGKQNLQRWKNDNYCDSCFEYHKSTDACNDGNSTFLHIAYTSDEYYFVFANHLDYSGPVSVTVTIELKRTYYDLSSAVHKCMNSYECDVSYTNDDYSETVVVEIPHINTENIEVDSTCYRRAGVFVGLFFIMPLGIGISISAVIYFACIRRRTKTTSTPYGVLQNPTGAQYSTFPEASAPVMERDQELPPAYPGPPSYEESTKTGKK</sequence>
<evidence type="ECO:0000313" key="5">
    <source>
        <dbReference type="EMBL" id="CAG2245671.1"/>
    </source>
</evidence>
<accession>A0A8S3UK44</accession>
<dbReference type="EMBL" id="CAJPWZ010002782">
    <property type="protein sequence ID" value="CAG2245671.1"/>
    <property type="molecule type" value="Genomic_DNA"/>
</dbReference>
<gene>
    <name evidence="5" type="ORF">MEDL_57672</name>
</gene>
<evidence type="ECO:0000259" key="3">
    <source>
        <dbReference type="Pfam" id="PF16040"/>
    </source>
</evidence>
<dbReference type="InterPro" id="IPR032008">
    <property type="entry name" value="APD1-4_N"/>
</dbReference>
<keyword evidence="2" id="KW-0812">Transmembrane</keyword>
<dbReference type="Pfam" id="PF16041">
    <property type="entry name" value="APD1-4_M"/>
    <property type="match status" value="1"/>
</dbReference>
<comment type="caution">
    <text evidence="5">The sequence shown here is derived from an EMBL/GenBank/DDBJ whole genome shotgun (WGS) entry which is preliminary data.</text>
</comment>
<evidence type="ECO:0000256" key="2">
    <source>
        <dbReference type="SAM" id="Phobius"/>
    </source>
</evidence>
<keyword evidence="2" id="KW-1133">Transmembrane helix</keyword>
<keyword evidence="6" id="KW-1185">Reference proteome</keyword>
<dbReference type="PANTHER" id="PTHR39077">
    <property type="entry name" value="DUF4793 DOMAIN-CONTAINING PROTEIN"/>
    <property type="match status" value="1"/>
</dbReference>
<dbReference type="Proteomes" id="UP000683360">
    <property type="component" value="Unassembled WGS sequence"/>
</dbReference>
<name>A0A8S3UK44_MYTED</name>
<dbReference type="OrthoDB" id="6106399at2759"/>
<keyword evidence="2" id="KW-0472">Membrane</keyword>
<dbReference type="AlphaFoldDB" id="A0A8S3UK44"/>
<organism evidence="5 6">
    <name type="scientific">Mytilus edulis</name>
    <name type="common">Blue mussel</name>
    <dbReference type="NCBI Taxonomy" id="6550"/>
    <lineage>
        <taxon>Eukaryota</taxon>
        <taxon>Metazoa</taxon>
        <taxon>Spiralia</taxon>
        <taxon>Lophotrochozoa</taxon>
        <taxon>Mollusca</taxon>
        <taxon>Bivalvia</taxon>
        <taxon>Autobranchia</taxon>
        <taxon>Pteriomorphia</taxon>
        <taxon>Mytilida</taxon>
        <taxon>Mytiloidea</taxon>
        <taxon>Mytilidae</taxon>
        <taxon>Mytilinae</taxon>
        <taxon>Mytilus</taxon>
    </lineage>
</organism>
<dbReference type="PANTHER" id="PTHR39077:SF1">
    <property type="entry name" value="E3 UBIQUITIN-PROTEIN LIGASE APD1-4 MIDDLE DOMAIN-CONTAINING PROTEIN"/>
    <property type="match status" value="1"/>
</dbReference>
<evidence type="ECO:0000313" key="6">
    <source>
        <dbReference type="Proteomes" id="UP000683360"/>
    </source>
</evidence>
<reference evidence="5" key="1">
    <citation type="submission" date="2021-03" db="EMBL/GenBank/DDBJ databases">
        <authorList>
            <person name="Bekaert M."/>
        </authorList>
    </citation>
    <scope>NUCLEOTIDE SEQUENCE</scope>
</reference>
<protein>
    <submittedName>
        <fullName evidence="5">Uncharacterized protein</fullName>
    </submittedName>
</protein>
<proteinExistence type="predicted"/>
<dbReference type="Pfam" id="PF16040">
    <property type="entry name" value="APD1-4_N"/>
    <property type="match status" value="1"/>
</dbReference>
<feature type="transmembrane region" description="Helical" evidence="2">
    <location>
        <begin position="212"/>
        <end position="236"/>
    </location>
</feature>
<feature type="domain" description="E3 ubiquitin-protein ligase APD1-4 middle" evidence="4">
    <location>
        <begin position="128"/>
        <end position="223"/>
    </location>
</feature>
<dbReference type="InterPro" id="IPR032010">
    <property type="entry name" value="APD1-4_M"/>
</dbReference>
<evidence type="ECO:0000259" key="4">
    <source>
        <dbReference type="Pfam" id="PF16041"/>
    </source>
</evidence>
<feature type="region of interest" description="Disordered" evidence="1">
    <location>
        <begin position="257"/>
        <end position="295"/>
    </location>
</feature>